<keyword evidence="1" id="KW-0677">Repeat</keyword>
<dbReference type="InterPro" id="IPR056884">
    <property type="entry name" value="NPHP3-like_N"/>
</dbReference>
<dbReference type="InterPro" id="IPR003877">
    <property type="entry name" value="SPRY_dom"/>
</dbReference>
<feature type="repeat" description="ANK" evidence="3">
    <location>
        <begin position="1082"/>
        <end position="1116"/>
    </location>
</feature>
<dbReference type="InterPro" id="IPR051165">
    <property type="entry name" value="Multifunctional_ANK_Repeat"/>
</dbReference>
<reference evidence="6" key="1">
    <citation type="journal article" date="2023" name="Mol. Phylogenet. Evol.">
        <title>Genome-scale phylogeny and comparative genomics of the fungal order Sordariales.</title>
        <authorList>
            <person name="Hensen N."/>
            <person name="Bonometti L."/>
            <person name="Westerberg I."/>
            <person name="Brannstrom I.O."/>
            <person name="Guillou S."/>
            <person name="Cros-Aarteil S."/>
            <person name="Calhoun S."/>
            <person name="Haridas S."/>
            <person name="Kuo A."/>
            <person name="Mondo S."/>
            <person name="Pangilinan J."/>
            <person name="Riley R."/>
            <person name="LaButti K."/>
            <person name="Andreopoulos B."/>
            <person name="Lipzen A."/>
            <person name="Chen C."/>
            <person name="Yan M."/>
            <person name="Daum C."/>
            <person name="Ng V."/>
            <person name="Clum A."/>
            <person name="Steindorff A."/>
            <person name="Ohm R.A."/>
            <person name="Martin F."/>
            <person name="Silar P."/>
            <person name="Natvig D.O."/>
            <person name="Lalanne C."/>
            <person name="Gautier V."/>
            <person name="Ament-Velasquez S.L."/>
            <person name="Kruys A."/>
            <person name="Hutchinson M.I."/>
            <person name="Powell A.J."/>
            <person name="Barry K."/>
            <person name="Miller A.N."/>
            <person name="Grigoriev I.V."/>
            <person name="Debuchy R."/>
            <person name="Gladieux P."/>
            <person name="Hiltunen Thoren M."/>
            <person name="Johannesson H."/>
        </authorList>
    </citation>
    <scope>NUCLEOTIDE SEQUENCE</scope>
    <source>
        <strain evidence="6">CBS 118394</strain>
    </source>
</reference>
<evidence type="ECO:0000256" key="1">
    <source>
        <dbReference type="ARBA" id="ARBA00022737"/>
    </source>
</evidence>
<evidence type="ECO:0000259" key="5">
    <source>
        <dbReference type="PROSITE" id="PS50188"/>
    </source>
</evidence>
<dbReference type="SUPFAM" id="SSF48403">
    <property type="entry name" value="Ankyrin repeat"/>
    <property type="match status" value="2"/>
</dbReference>
<proteinExistence type="predicted"/>
<dbReference type="InterPro" id="IPR044736">
    <property type="entry name" value="Gid1/RanBPM/SPLA_SPRY"/>
</dbReference>
<comment type="caution">
    <text evidence="6">The sequence shown here is derived from an EMBL/GenBank/DDBJ whole genome shotgun (WGS) entry which is preliminary data.</text>
</comment>
<evidence type="ECO:0000313" key="7">
    <source>
        <dbReference type="Proteomes" id="UP001283341"/>
    </source>
</evidence>
<sequence length="1708" mass="188251">MAQRYISLYEEALAQFTKNAQQANLDRKGQELLAEFLRQRASPEETKQAAESLQVDSQKKWGSKKVGDVTIPSAWIDKIMGNINHFVAAGNTLMVGAPESVGMAWFAVKLTLSAIQSNYELYSFFGSGLADISEIMIIISHYDRLYDEREKAKEAWKPSGVVEKLFRDLKSAYEAVLDFSYAIKCHLTAGTLGRIKHGFKDFFGTSMDKFKGKLSTISELKRKIVEGSQAAFQDKTLTQLEGVSGVLADVSTTVNDIKEFQAVQDQWQKESTARLNTILQSLDDIKASTKRKTPWDYALDTFQTNRKALGHLEQTTKPLDDAIESIHPGTCLWIFEHYKFNQWQSSENSAMLRIFGQEGTGKSTVLAAVVDRLSAQADSDEVLLYLNCGASETTGSGEQHFTADSICHTFLYRLYGLAAEGQEDVALLEACNDVFKNPKSKKASQFATKVKASKEESLPDFVEAFAQISQLLKRNVVLVLDGVSNNLPKKEQEDLVEELEGLVNFSVTDPDAGSRIRILVGCASSTVFADGGDEDPRSIDIEYWVQDDISTVLKAALEDTPGLSPAEREEAEKAIVSKAGSRFRYVTEVAISWIREPFARPLSKRLEALPGGLTDVYAEALRKMKSNYVGLLRTGLTWSLLCPESGHPTGREIMDAFYGTYDSIPEGKPAEEDEEPGFPQISRLELDQLRDASGPFLKAYTSQYAEQHFYVPEKPQVEEFCFNSAKFSDDEEHTHDAVCPRCKSEISQKARLSINEKDEHLRMAITCLRHLNHPLFQKRAGFSTQTGSQEDSAGEEESVAEAGGEGGDGDDKQPALNEEEPATEVEEGQPTEAKAEEAVGQEDSGYDTDDSCDDEIAEEMGYNRNPTGNEVDDLDNSQEGRVRYEITYWTHHVRAAEDLWTPEERADSDLWKELIAEFDKFVSNTEVFNRWQESYPGYLRTIFGNNSEPWKPLHVTAYFGLTSLAEHLLNGGADLNELSRKHNALQAAGTKAESPAMLKLLLEKGADPNAQSPPVWPAFYMWMKQDSSFETVKLLLDHGADPKTADDQGWSSLHYCAWYGSDEKVVDLLIEKGADINARESVGETPLHILLSRRDIPKEMLKSFLRNNADVNAEDEASVRPLQMASIYNEVHNLNMILSLGVAEIDDRDQDGDTALHQAAVNGHGEVIQALLDAGADPAVRNNHNIVALHSSAIRDNGKECVRVLLEWDKDHHNVGLNHPDNHNRTPFFYSCRAQDAEVSASILDALIANKLPLSEINGLTTSGRTPLRQAADHGFDGVVAKLIQLASEKDDFASLHINTQDKKRGMAPLQRAARSGHIACVRLLLDPRLNTDVALKDESGKTALVLAYREWALASDRSSFEEIIELLIERDPDAARHDAELIVTIAANGSTRLLKQLWRLKADLNMRDQYGWTPLEMARKFSQKKAEEFLRQQDAWTGMLPSRWGTSFPSTTPSGARSLSEDGTSVTHLSGERVCVSTDRPLPGGLEQYYFEITLKEIPLVDGLVVQQKENPEIAIGFCTLGGAAIQFPGWDPKPTAPKAKSWGYHADDAGMYSSDVPDWEEAQLPSQYKYDVGDTVGCGVDLGAHEIWFTRNGEKIPKTFTGVDGRLLPLIGLHANVHATANFGTEPFVWKGSAFADGVAAAAADGDGEKDGEETSSDAGSGSGSGTFVEVLSGDGLVPGGAAVTAKVGIAVSTEAIVEGVKALEV</sequence>
<dbReference type="PROSITE" id="PS50297">
    <property type="entry name" value="ANK_REP_REGION"/>
    <property type="match status" value="3"/>
</dbReference>
<reference evidence="6" key="2">
    <citation type="submission" date="2023-06" db="EMBL/GenBank/DDBJ databases">
        <authorList>
            <consortium name="Lawrence Berkeley National Laboratory"/>
            <person name="Haridas S."/>
            <person name="Hensen N."/>
            <person name="Bonometti L."/>
            <person name="Westerberg I."/>
            <person name="Brannstrom I.O."/>
            <person name="Guillou S."/>
            <person name="Cros-Aarteil S."/>
            <person name="Calhoun S."/>
            <person name="Kuo A."/>
            <person name="Mondo S."/>
            <person name="Pangilinan J."/>
            <person name="Riley R."/>
            <person name="Labutti K."/>
            <person name="Andreopoulos B."/>
            <person name="Lipzen A."/>
            <person name="Chen C."/>
            <person name="Yanf M."/>
            <person name="Daum C."/>
            <person name="Ng V."/>
            <person name="Clum A."/>
            <person name="Steindorff A."/>
            <person name="Ohm R."/>
            <person name="Martin F."/>
            <person name="Silar P."/>
            <person name="Natvig D."/>
            <person name="Lalanne C."/>
            <person name="Gautier V."/>
            <person name="Ament-Velasquez S.L."/>
            <person name="Kruys A."/>
            <person name="Hutchinson M.I."/>
            <person name="Powell A.J."/>
            <person name="Barry K."/>
            <person name="Miller A.N."/>
            <person name="Grigoriev I.V."/>
            <person name="Debuchy R."/>
            <person name="Gladieux P."/>
            <person name="Thoren M.H."/>
            <person name="Johannesson H."/>
        </authorList>
    </citation>
    <scope>NUCLEOTIDE SEQUENCE</scope>
    <source>
        <strain evidence="6">CBS 118394</strain>
    </source>
</reference>
<dbReference type="Gene3D" id="2.60.120.920">
    <property type="match status" value="1"/>
</dbReference>
<protein>
    <submittedName>
        <fullName evidence="6">Ankyrin repeat-containing domain protein</fullName>
    </submittedName>
</protein>
<evidence type="ECO:0000256" key="3">
    <source>
        <dbReference type="PROSITE-ProRule" id="PRU00023"/>
    </source>
</evidence>
<feature type="region of interest" description="Disordered" evidence="4">
    <location>
        <begin position="1646"/>
        <end position="1667"/>
    </location>
</feature>
<feature type="domain" description="B30.2/SPRY" evidence="5">
    <location>
        <begin position="1427"/>
        <end position="1630"/>
    </location>
</feature>
<feature type="compositionally biased region" description="Acidic residues" evidence="4">
    <location>
        <begin position="844"/>
        <end position="853"/>
    </location>
</feature>
<dbReference type="Pfam" id="PF12796">
    <property type="entry name" value="Ank_2"/>
    <property type="match status" value="2"/>
</dbReference>
<organism evidence="6 7">
    <name type="scientific">Apodospora peruviana</name>
    <dbReference type="NCBI Taxonomy" id="516989"/>
    <lineage>
        <taxon>Eukaryota</taxon>
        <taxon>Fungi</taxon>
        <taxon>Dikarya</taxon>
        <taxon>Ascomycota</taxon>
        <taxon>Pezizomycotina</taxon>
        <taxon>Sordariomycetes</taxon>
        <taxon>Sordariomycetidae</taxon>
        <taxon>Sordariales</taxon>
        <taxon>Lasiosphaeriaceae</taxon>
        <taxon>Apodospora</taxon>
    </lineage>
</organism>
<gene>
    <name evidence="6" type="ORF">B0H66DRAFT_306222</name>
</gene>
<dbReference type="SUPFAM" id="SSF52540">
    <property type="entry name" value="P-loop containing nucleoside triphosphate hydrolases"/>
    <property type="match status" value="1"/>
</dbReference>
<dbReference type="InterPro" id="IPR013320">
    <property type="entry name" value="ConA-like_dom_sf"/>
</dbReference>
<feature type="repeat" description="ANK" evidence="3">
    <location>
        <begin position="948"/>
        <end position="980"/>
    </location>
</feature>
<evidence type="ECO:0000256" key="2">
    <source>
        <dbReference type="ARBA" id="ARBA00023043"/>
    </source>
</evidence>
<dbReference type="Pfam" id="PF24883">
    <property type="entry name" value="NPHP3_N"/>
    <property type="match status" value="1"/>
</dbReference>
<dbReference type="Pfam" id="PF00622">
    <property type="entry name" value="SPRY"/>
    <property type="match status" value="1"/>
</dbReference>
<dbReference type="InterPro" id="IPR001870">
    <property type="entry name" value="B30.2/SPRY"/>
</dbReference>
<dbReference type="PROSITE" id="PS50188">
    <property type="entry name" value="B302_SPRY"/>
    <property type="match status" value="1"/>
</dbReference>
<dbReference type="PROSITE" id="PS50088">
    <property type="entry name" value="ANK_REPEAT"/>
    <property type="match status" value="6"/>
</dbReference>
<dbReference type="Gene3D" id="3.40.50.300">
    <property type="entry name" value="P-loop containing nucleotide triphosphate hydrolases"/>
    <property type="match status" value="1"/>
</dbReference>
<keyword evidence="7" id="KW-1185">Reference proteome</keyword>
<dbReference type="PANTHER" id="PTHR24123:SF33">
    <property type="entry name" value="PROTEIN HOS4"/>
    <property type="match status" value="1"/>
</dbReference>
<dbReference type="SMART" id="SM00449">
    <property type="entry name" value="SPRY"/>
    <property type="match status" value="1"/>
</dbReference>
<evidence type="ECO:0000256" key="4">
    <source>
        <dbReference type="SAM" id="MobiDB-lite"/>
    </source>
</evidence>
<evidence type="ECO:0000313" key="6">
    <source>
        <dbReference type="EMBL" id="KAK3316841.1"/>
    </source>
</evidence>
<dbReference type="InterPro" id="IPR036770">
    <property type="entry name" value="Ankyrin_rpt-contain_sf"/>
</dbReference>
<feature type="repeat" description="ANK" evidence="3">
    <location>
        <begin position="1305"/>
        <end position="1337"/>
    </location>
</feature>
<accession>A0AAE0I1Q8</accession>
<dbReference type="InterPro" id="IPR043136">
    <property type="entry name" value="B30.2/SPRY_sf"/>
</dbReference>
<dbReference type="InterPro" id="IPR002110">
    <property type="entry name" value="Ankyrin_rpt"/>
</dbReference>
<feature type="compositionally biased region" description="Acidic residues" evidence="4">
    <location>
        <begin position="817"/>
        <end position="829"/>
    </location>
</feature>
<dbReference type="Gene3D" id="1.25.40.20">
    <property type="entry name" value="Ankyrin repeat-containing domain"/>
    <property type="match status" value="3"/>
</dbReference>
<feature type="repeat" description="ANK" evidence="3">
    <location>
        <begin position="1151"/>
        <end position="1183"/>
    </location>
</feature>
<dbReference type="CDD" id="cd12885">
    <property type="entry name" value="SPRY_RanBP_like"/>
    <property type="match status" value="1"/>
</dbReference>
<name>A0AAE0I1Q8_9PEZI</name>
<dbReference type="PANTHER" id="PTHR24123">
    <property type="entry name" value="ANKYRIN REPEAT-CONTAINING"/>
    <property type="match status" value="1"/>
</dbReference>
<dbReference type="EMBL" id="JAUEDM010000005">
    <property type="protein sequence ID" value="KAK3316841.1"/>
    <property type="molecule type" value="Genomic_DNA"/>
</dbReference>
<feature type="repeat" description="ANK" evidence="3">
    <location>
        <begin position="980"/>
        <end position="1013"/>
    </location>
</feature>
<dbReference type="SUPFAM" id="SSF49899">
    <property type="entry name" value="Concanavalin A-like lectins/glucanases"/>
    <property type="match status" value="1"/>
</dbReference>
<feature type="repeat" description="ANK" evidence="3">
    <location>
        <begin position="1048"/>
        <end position="1081"/>
    </location>
</feature>
<dbReference type="SMART" id="SM00248">
    <property type="entry name" value="ANK"/>
    <property type="match status" value="11"/>
</dbReference>
<feature type="compositionally biased region" description="Acidic residues" evidence="4">
    <location>
        <begin position="1648"/>
        <end position="1658"/>
    </location>
</feature>
<keyword evidence="2 3" id="KW-0040">ANK repeat</keyword>
<dbReference type="Proteomes" id="UP001283341">
    <property type="component" value="Unassembled WGS sequence"/>
</dbReference>
<dbReference type="InterPro" id="IPR027417">
    <property type="entry name" value="P-loop_NTPase"/>
</dbReference>
<feature type="region of interest" description="Disordered" evidence="4">
    <location>
        <begin position="782"/>
        <end position="853"/>
    </location>
</feature>